<dbReference type="PROSITE" id="PS50995">
    <property type="entry name" value="HTH_MARR_2"/>
    <property type="match status" value="1"/>
</dbReference>
<dbReference type="HOGENOM" id="CLU_083287_27_8_0"/>
<dbReference type="InterPro" id="IPR036388">
    <property type="entry name" value="WH-like_DNA-bd_sf"/>
</dbReference>
<dbReference type="InterPro" id="IPR036390">
    <property type="entry name" value="WH_DNA-bd_sf"/>
</dbReference>
<feature type="domain" description="HTH marR-type" evidence="1">
    <location>
        <begin position="1"/>
        <end position="129"/>
    </location>
</feature>
<dbReference type="PANTHER" id="PTHR39515:SF2">
    <property type="entry name" value="HTH-TYPE TRANSCRIPTIONAL REGULATOR RV0880"/>
    <property type="match status" value="1"/>
</dbReference>
<dbReference type="AlphaFoldDB" id="H8GW15"/>
<dbReference type="EMBL" id="CP002191">
    <property type="protein sequence ID" value="AFD24380.1"/>
    <property type="molecule type" value="Genomic_DNA"/>
</dbReference>
<keyword evidence="3" id="KW-1185">Reference proteome</keyword>
<dbReference type="STRING" id="745776.DGo_CA0453"/>
<dbReference type="Pfam" id="PF12802">
    <property type="entry name" value="MarR_2"/>
    <property type="match status" value="1"/>
</dbReference>
<evidence type="ECO:0000313" key="2">
    <source>
        <dbReference type="EMBL" id="AFD24380.1"/>
    </source>
</evidence>
<name>H8GW15_DEIGI</name>
<accession>H8GW15</accession>
<dbReference type="InterPro" id="IPR000835">
    <property type="entry name" value="HTH_MarR-typ"/>
</dbReference>
<evidence type="ECO:0000313" key="3">
    <source>
        <dbReference type="Proteomes" id="UP000007575"/>
    </source>
</evidence>
<proteinExistence type="predicted"/>
<evidence type="ECO:0000259" key="1">
    <source>
        <dbReference type="PROSITE" id="PS50995"/>
    </source>
</evidence>
<protein>
    <submittedName>
        <fullName evidence="2">Transcriptional regulator, MarR family</fullName>
    </submittedName>
</protein>
<dbReference type="Gene3D" id="1.10.10.10">
    <property type="entry name" value="Winged helix-like DNA-binding domain superfamily/Winged helix DNA-binding domain"/>
    <property type="match status" value="1"/>
</dbReference>
<dbReference type="SUPFAM" id="SSF46785">
    <property type="entry name" value="Winged helix' DNA-binding domain"/>
    <property type="match status" value="1"/>
</dbReference>
<organism evidence="2 3">
    <name type="scientific">Deinococcus gobiensis (strain DSM 21396 / JCM 16679 / CGMCC 1.7299 / I-0)</name>
    <dbReference type="NCBI Taxonomy" id="745776"/>
    <lineage>
        <taxon>Bacteria</taxon>
        <taxon>Thermotogati</taxon>
        <taxon>Deinococcota</taxon>
        <taxon>Deinococci</taxon>
        <taxon>Deinococcales</taxon>
        <taxon>Deinococcaceae</taxon>
        <taxon>Deinococcus</taxon>
    </lineage>
</organism>
<dbReference type="SMART" id="SM00347">
    <property type="entry name" value="HTH_MARR"/>
    <property type="match status" value="1"/>
</dbReference>
<dbReference type="GO" id="GO:0003700">
    <property type="term" value="F:DNA-binding transcription factor activity"/>
    <property type="evidence" value="ECO:0007669"/>
    <property type="project" value="InterPro"/>
</dbReference>
<sequence length="155" mass="16772">MRLTLRLARHFRQQLDEPLEQAVGLNIGEVLVLSAITEGCDTPSAVARRHSLPAPTVTRMVTKLAEAGLVRRVTDPDDLRRQRLQLTAQGEAKRLKTRESAQAIVHDSFGGLDPAQVRAALNALETLSTRLDLCAAPPVAPATHPVPSPALEARP</sequence>
<dbReference type="Proteomes" id="UP000007575">
    <property type="component" value="Chromosome"/>
</dbReference>
<dbReference type="eggNOG" id="COG1846">
    <property type="taxonomic scope" value="Bacteria"/>
</dbReference>
<dbReference type="PATRIC" id="fig|745776.4.peg.463"/>
<dbReference type="InterPro" id="IPR052526">
    <property type="entry name" value="HTH-type_Bedaq_tolerance"/>
</dbReference>
<reference evidence="2 3" key="1">
    <citation type="journal article" date="2012" name="PLoS ONE">
        <title>Genome sequence and transcriptome analysis of the radioresistant bacterium Deinococcus gobiensis: insights into the extreme environmental adaptations.</title>
        <authorList>
            <person name="Yuan M."/>
            <person name="Chen M."/>
            <person name="Zhang W."/>
            <person name="Lu W."/>
            <person name="Wang J."/>
            <person name="Yang M."/>
            <person name="Zhao P."/>
            <person name="Tang R."/>
            <person name="Li X."/>
            <person name="Hao Y."/>
            <person name="Zhou Z."/>
            <person name="Zhan Y."/>
            <person name="Yu H."/>
            <person name="Teng C."/>
            <person name="Yan Y."/>
            <person name="Ping S."/>
            <person name="Wang Y."/>
            <person name="Lin M."/>
        </authorList>
    </citation>
    <scope>NUCLEOTIDE SEQUENCE [LARGE SCALE GENOMIC DNA]</scope>
    <source>
        <strain evidence="2 3">I-0</strain>
    </source>
</reference>
<dbReference type="KEGG" id="dgo:DGo_CA0453"/>
<dbReference type="PANTHER" id="PTHR39515">
    <property type="entry name" value="CONSERVED PROTEIN"/>
    <property type="match status" value="1"/>
</dbReference>
<gene>
    <name evidence="2" type="primary">marR</name>
    <name evidence="2" type="ordered locus">DGo_CA0453</name>
</gene>